<dbReference type="PANTHER" id="PTHR22911:SF135">
    <property type="entry name" value="BLR4310 PROTEIN"/>
    <property type="match status" value="1"/>
</dbReference>
<accession>A0ABT4LF05</accession>
<feature type="transmembrane region" description="Helical" evidence="1">
    <location>
        <begin position="52"/>
        <end position="73"/>
    </location>
</feature>
<reference evidence="3" key="1">
    <citation type="submission" date="2022-12" db="EMBL/GenBank/DDBJ databases">
        <title>Bacterial isolates from different developmental stages of Nematostella vectensis.</title>
        <authorList>
            <person name="Fraune S."/>
        </authorList>
    </citation>
    <scope>NUCLEOTIDE SEQUENCE</scope>
    <source>
        <strain evidence="3">G21630-S1</strain>
    </source>
</reference>
<dbReference type="InterPro" id="IPR037185">
    <property type="entry name" value="EmrE-like"/>
</dbReference>
<feature type="transmembrane region" description="Helical" evidence="1">
    <location>
        <begin position="85"/>
        <end position="106"/>
    </location>
</feature>
<sequence length="306" mass="32986">MSQDYRINTSETGMTVPLSAGNLRGAGLMVFGQIAFIGNVTLMKLVSEDLTLFQALFLRGLFTVVVLGALAWYRRELFPKVTRSDGLVLSLRVAGEVGAALCYFMALFNMPIANVTAILLAVPLVLTLGAALLFGETVGWRRYGAIALGFCGVLIIVRPGGEGFDVYSLWALGSMLSVAARDLATRRLSSGLPSVFVAFVTGIVVTLVCALLLPTMEWKAVTTGTVGLLAGSAAFIMLVHISIIMAMRCGEVAFVTPFRYSLLVWAIALGYLVFDEIPDRWTLTGSAIVVATGIYSLWRQQRKMPV</sequence>
<feature type="transmembrane region" description="Helical" evidence="1">
    <location>
        <begin position="112"/>
        <end position="134"/>
    </location>
</feature>
<keyword evidence="1" id="KW-0812">Transmembrane</keyword>
<proteinExistence type="predicted"/>
<evidence type="ECO:0000313" key="4">
    <source>
        <dbReference type="Proteomes" id="UP001069802"/>
    </source>
</evidence>
<dbReference type="RefSeq" id="WP_269421886.1">
    <property type="nucleotide sequence ID" value="NZ_JAPWGY010000001.1"/>
</dbReference>
<dbReference type="EMBL" id="JAPWGY010000001">
    <property type="protein sequence ID" value="MCZ4279686.1"/>
    <property type="molecule type" value="Genomic_DNA"/>
</dbReference>
<comment type="caution">
    <text evidence="3">The sequence shown here is derived from an EMBL/GenBank/DDBJ whole genome shotgun (WGS) entry which is preliminary data.</text>
</comment>
<evidence type="ECO:0000259" key="2">
    <source>
        <dbReference type="Pfam" id="PF00892"/>
    </source>
</evidence>
<dbReference type="InterPro" id="IPR000620">
    <property type="entry name" value="EamA_dom"/>
</dbReference>
<evidence type="ECO:0000313" key="3">
    <source>
        <dbReference type="EMBL" id="MCZ4279686.1"/>
    </source>
</evidence>
<feature type="transmembrane region" description="Helical" evidence="1">
    <location>
        <begin position="143"/>
        <end position="161"/>
    </location>
</feature>
<dbReference type="SUPFAM" id="SSF103481">
    <property type="entry name" value="Multidrug resistance efflux transporter EmrE"/>
    <property type="match status" value="2"/>
</dbReference>
<keyword evidence="4" id="KW-1185">Reference proteome</keyword>
<evidence type="ECO:0000256" key="1">
    <source>
        <dbReference type="SAM" id="Phobius"/>
    </source>
</evidence>
<gene>
    <name evidence="3" type="ORF">O4H49_02775</name>
</gene>
<dbReference type="Pfam" id="PF00892">
    <property type="entry name" value="EamA"/>
    <property type="match status" value="1"/>
</dbReference>
<organism evidence="3 4">
    <name type="scientific">Kiloniella laminariae</name>
    <dbReference type="NCBI Taxonomy" id="454162"/>
    <lineage>
        <taxon>Bacteria</taxon>
        <taxon>Pseudomonadati</taxon>
        <taxon>Pseudomonadota</taxon>
        <taxon>Alphaproteobacteria</taxon>
        <taxon>Rhodospirillales</taxon>
        <taxon>Kiloniellaceae</taxon>
        <taxon>Kiloniella</taxon>
    </lineage>
</organism>
<dbReference type="PANTHER" id="PTHR22911">
    <property type="entry name" value="ACYL-MALONYL CONDENSING ENZYME-RELATED"/>
    <property type="match status" value="1"/>
</dbReference>
<dbReference type="Proteomes" id="UP001069802">
    <property type="component" value="Unassembled WGS sequence"/>
</dbReference>
<keyword evidence="1" id="KW-1133">Transmembrane helix</keyword>
<feature type="transmembrane region" description="Helical" evidence="1">
    <location>
        <begin position="191"/>
        <end position="213"/>
    </location>
</feature>
<protein>
    <submittedName>
        <fullName evidence="3">DMT family transporter</fullName>
    </submittedName>
</protein>
<feature type="transmembrane region" description="Helical" evidence="1">
    <location>
        <begin position="280"/>
        <end position="298"/>
    </location>
</feature>
<feature type="transmembrane region" description="Helical" evidence="1">
    <location>
        <begin position="225"/>
        <end position="246"/>
    </location>
</feature>
<feature type="transmembrane region" description="Helical" evidence="1">
    <location>
        <begin position="258"/>
        <end position="274"/>
    </location>
</feature>
<feature type="transmembrane region" description="Helical" evidence="1">
    <location>
        <begin position="21"/>
        <end position="40"/>
    </location>
</feature>
<keyword evidence="1" id="KW-0472">Membrane</keyword>
<feature type="domain" description="EamA" evidence="2">
    <location>
        <begin position="25"/>
        <end position="157"/>
    </location>
</feature>
<name>A0ABT4LF05_9PROT</name>